<dbReference type="EMBL" id="JBHLWP010000009">
    <property type="protein sequence ID" value="MFC0252066.1"/>
    <property type="molecule type" value="Genomic_DNA"/>
</dbReference>
<name>A0ABV6FF85_9BURK</name>
<evidence type="ECO:0000313" key="3">
    <source>
        <dbReference type="Proteomes" id="UP001589773"/>
    </source>
</evidence>
<sequence length="95" mass="9917">MAPSIQPGSQPGNEQKAADQAAPNAGGGQDQRSENLLPGEEGAEDGRFDVAEEVSLDQHSDEARRVGQMPENGIADAVPDALKTPVPSQQVPDKD</sequence>
<dbReference type="Proteomes" id="UP001589773">
    <property type="component" value="Unassembled WGS sequence"/>
</dbReference>
<reference evidence="2 3" key="1">
    <citation type="submission" date="2024-09" db="EMBL/GenBank/DDBJ databases">
        <authorList>
            <person name="Sun Q."/>
            <person name="Mori K."/>
        </authorList>
    </citation>
    <scope>NUCLEOTIDE SEQUENCE [LARGE SCALE GENOMIC DNA]</scope>
    <source>
        <strain evidence="2 3">CCM 7792</strain>
    </source>
</reference>
<feature type="compositionally biased region" description="Polar residues" evidence="1">
    <location>
        <begin position="86"/>
        <end position="95"/>
    </location>
</feature>
<evidence type="ECO:0000313" key="2">
    <source>
        <dbReference type="EMBL" id="MFC0252066.1"/>
    </source>
</evidence>
<organism evidence="2 3">
    <name type="scientific">Massilia consociata</name>
    <dbReference type="NCBI Taxonomy" id="760117"/>
    <lineage>
        <taxon>Bacteria</taxon>
        <taxon>Pseudomonadati</taxon>
        <taxon>Pseudomonadota</taxon>
        <taxon>Betaproteobacteria</taxon>
        <taxon>Burkholderiales</taxon>
        <taxon>Oxalobacteraceae</taxon>
        <taxon>Telluria group</taxon>
        <taxon>Massilia</taxon>
    </lineage>
</organism>
<feature type="region of interest" description="Disordered" evidence="1">
    <location>
        <begin position="1"/>
        <end position="95"/>
    </location>
</feature>
<keyword evidence="3" id="KW-1185">Reference proteome</keyword>
<dbReference type="RefSeq" id="WP_379678819.1">
    <property type="nucleotide sequence ID" value="NZ_JBHLWP010000009.1"/>
</dbReference>
<protein>
    <submittedName>
        <fullName evidence="2">Uncharacterized protein</fullName>
    </submittedName>
</protein>
<evidence type="ECO:0000256" key="1">
    <source>
        <dbReference type="SAM" id="MobiDB-lite"/>
    </source>
</evidence>
<gene>
    <name evidence="2" type="ORF">ACFFJK_09215</name>
</gene>
<proteinExistence type="predicted"/>
<comment type="caution">
    <text evidence="2">The sequence shown here is derived from an EMBL/GenBank/DDBJ whole genome shotgun (WGS) entry which is preliminary data.</text>
</comment>
<feature type="compositionally biased region" description="Basic and acidic residues" evidence="1">
    <location>
        <begin position="44"/>
        <end position="65"/>
    </location>
</feature>
<accession>A0ABV6FF85</accession>
<feature type="compositionally biased region" description="Polar residues" evidence="1">
    <location>
        <begin position="1"/>
        <end position="13"/>
    </location>
</feature>